<dbReference type="OrthoDB" id="3792817at2759"/>
<feature type="compositionally biased region" description="Polar residues" evidence="1">
    <location>
        <begin position="150"/>
        <end position="171"/>
    </location>
</feature>
<name>A0A6A6WTM9_9PLEO</name>
<sequence length="407" mass="45014">MAPKTGGNSKKTRVYISGFHGQHAIEVGVAYWYRGHYIYGPARNPIEPLQFATKKGIMIAGTVIETAPPYVRSDQTCIMEYEVGALRKAMMKESQDKEMKAEENDAKIVEEKEETSGNGVPSILPPSIERITDQFFTPNDRGHFLAASAPGSNHASPHNSRPASPISLTLSRNRLRPIASNLLDKESMAIHMQPRSRPSSPGPSRLQARPLSRPQSAKSTYSIELGSMSLLCNASAKARINSDFDSTNGSDSGEKSTLVRDDRSWINAFYRNGKATTDSSNIASKANSGRPRKASIALNEAYNQQKLLNGCKEAEKQSDRYVFGSTDSKICIGTLENGQVDRVTKCAIHGEECDGKTVTNLHQTEKARRAMGFKDLYPVVESEGRVMVDWNRIVCEEKKRMENMSLY</sequence>
<accession>A0A6A6WTM9</accession>
<evidence type="ECO:0000313" key="2">
    <source>
        <dbReference type="EMBL" id="KAF2787432.1"/>
    </source>
</evidence>
<dbReference type="AlphaFoldDB" id="A0A6A6WTM9"/>
<gene>
    <name evidence="2" type="ORF">K505DRAFT_396698</name>
</gene>
<feature type="compositionally biased region" description="Low complexity" evidence="1">
    <location>
        <begin position="195"/>
        <end position="205"/>
    </location>
</feature>
<dbReference type="EMBL" id="MU002320">
    <property type="protein sequence ID" value="KAF2787432.1"/>
    <property type="molecule type" value="Genomic_DNA"/>
</dbReference>
<evidence type="ECO:0000256" key="1">
    <source>
        <dbReference type="SAM" id="MobiDB-lite"/>
    </source>
</evidence>
<protein>
    <submittedName>
        <fullName evidence="2">Uncharacterized protein</fullName>
    </submittedName>
</protein>
<proteinExistence type="predicted"/>
<evidence type="ECO:0000313" key="3">
    <source>
        <dbReference type="Proteomes" id="UP000799757"/>
    </source>
</evidence>
<feature type="region of interest" description="Disordered" evidence="1">
    <location>
        <begin position="141"/>
        <end position="171"/>
    </location>
</feature>
<keyword evidence="3" id="KW-1185">Reference proteome</keyword>
<reference evidence="2" key="1">
    <citation type="journal article" date="2020" name="Stud. Mycol.">
        <title>101 Dothideomycetes genomes: a test case for predicting lifestyles and emergence of pathogens.</title>
        <authorList>
            <person name="Haridas S."/>
            <person name="Albert R."/>
            <person name="Binder M."/>
            <person name="Bloem J."/>
            <person name="Labutti K."/>
            <person name="Salamov A."/>
            <person name="Andreopoulos B."/>
            <person name="Baker S."/>
            <person name="Barry K."/>
            <person name="Bills G."/>
            <person name="Bluhm B."/>
            <person name="Cannon C."/>
            <person name="Castanera R."/>
            <person name="Culley D."/>
            <person name="Daum C."/>
            <person name="Ezra D."/>
            <person name="Gonzalez J."/>
            <person name="Henrissat B."/>
            <person name="Kuo A."/>
            <person name="Liang C."/>
            <person name="Lipzen A."/>
            <person name="Lutzoni F."/>
            <person name="Magnuson J."/>
            <person name="Mondo S."/>
            <person name="Nolan M."/>
            <person name="Ohm R."/>
            <person name="Pangilinan J."/>
            <person name="Park H.-J."/>
            <person name="Ramirez L."/>
            <person name="Alfaro M."/>
            <person name="Sun H."/>
            <person name="Tritt A."/>
            <person name="Yoshinaga Y."/>
            <person name="Zwiers L.-H."/>
            <person name="Turgeon B."/>
            <person name="Goodwin S."/>
            <person name="Spatafora J."/>
            <person name="Crous P."/>
            <person name="Grigoriev I."/>
        </authorList>
    </citation>
    <scope>NUCLEOTIDE SEQUENCE</scope>
    <source>
        <strain evidence="2">CBS 109.77</strain>
    </source>
</reference>
<dbReference type="Proteomes" id="UP000799757">
    <property type="component" value="Unassembled WGS sequence"/>
</dbReference>
<organism evidence="2 3">
    <name type="scientific">Melanomma pulvis-pyrius CBS 109.77</name>
    <dbReference type="NCBI Taxonomy" id="1314802"/>
    <lineage>
        <taxon>Eukaryota</taxon>
        <taxon>Fungi</taxon>
        <taxon>Dikarya</taxon>
        <taxon>Ascomycota</taxon>
        <taxon>Pezizomycotina</taxon>
        <taxon>Dothideomycetes</taxon>
        <taxon>Pleosporomycetidae</taxon>
        <taxon>Pleosporales</taxon>
        <taxon>Melanommataceae</taxon>
        <taxon>Melanomma</taxon>
    </lineage>
</organism>
<feature type="region of interest" description="Disordered" evidence="1">
    <location>
        <begin position="183"/>
        <end position="219"/>
    </location>
</feature>